<organism evidence="2 3">
    <name type="scientific">Clostridium thailandense</name>
    <dbReference type="NCBI Taxonomy" id="2794346"/>
    <lineage>
        <taxon>Bacteria</taxon>
        <taxon>Bacillati</taxon>
        <taxon>Bacillota</taxon>
        <taxon>Clostridia</taxon>
        <taxon>Eubacteriales</taxon>
        <taxon>Clostridiaceae</taxon>
        <taxon>Clostridium</taxon>
    </lineage>
</organism>
<evidence type="ECO:0000256" key="1">
    <source>
        <dbReference type="SAM" id="Phobius"/>
    </source>
</evidence>
<reference evidence="2" key="1">
    <citation type="submission" date="2020-12" db="EMBL/GenBank/DDBJ databases">
        <title>Clostridium thailandense sp. nov., a novel acetogenic bacterium isolated from peat land soil in Thailand.</title>
        <authorList>
            <person name="Chaikitkaew S."/>
            <person name="Birkeland N.K."/>
        </authorList>
    </citation>
    <scope>NUCLEOTIDE SEQUENCE</scope>
    <source>
        <strain evidence="2">PL3</strain>
    </source>
</reference>
<keyword evidence="1" id="KW-0472">Membrane</keyword>
<sequence length="78" mass="8905">MYMFVFLNFIIPILSVEGIFSWSIGILGSYKIINIYRSTTEKNKAGKAAKCLIIYWTIAIIYNIIVYYATKVISAKVV</sequence>
<feature type="transmembrane region" description="Helical" evidence="1">
    <location>
        <begin position="6"/>
        <end position="30"/>
    </location>
</feature>
<gene>
    <name evidence="2" type="ORF">I6U48_14800</name>
</gene>
<name>A0A949X4L0_9CLOT</name>
<comment type="caution">
    <text evidence="2">The sequence shown here is derived from an EMBL/GenBank/DDBJ whole genome shotgun (WGS) entry which is preliminary data.</text>
</comment>
<keyword evidence="1" id="KW-1133">Transmembrane helix</keyword>
<proteinExistence type="predicted"/>
<dbReference type="AlphaFoldDB" id="A0A949X4L0"/>
<evidence type="ECO:0000313" key="2">
    <source>
        <dbReference type="EMBL" id="MBV7274173.1"/>
    </source>
</evidence>
<protein>
    <submittedName>
        <fullName evidence="2">Uncharacterized protein</fullName>
    </submittedName>
</protein>
<keyword evidence="3" id="KW-1185">Reference proteome</keyword>
<keyword evidence="1" id="KW-0812">Transmembrane</keyword>
<dbReference type="Proteomes" id="UP000694308">
    <property type="component" value="Unassembled WGS sequence"/>
</dbReference>
<dbReference type="EMBL" id="JAEEGC010000068">
    <property type="protein sequence ID" value="MBV7274173.1"/>
    <property type="molecule type" value="Genomic_DNA"/>
</dbReference>
<feature type="transmembrane region" description="Helical" evidence="1">
    <location>
        <begin position="51"/>
        <end position="70"/>
    </location>
</feature>
<evidence type="ECO:0000313" key="3">
    <source>
        <dbReference type="Proteomes" id="UP000694308"/>
    </source>
</evidence>
<accession>A0A949X4L0</accession>